<dbReference type="AlphaFoldDB" id="A0A671ECB8"/>
<dbReference type="Ensembl" id="ENSRFET00010011689.1">
    <property type="protein sequence ID" value="ENSRFEP00010010685.1"/>
    <property type="gene ID" value="ENSRFEG00010007249.1"/>
</dbReference>
<protein>
    <submittedName>
        <fullName evidence="1">Uncharacterized protein</fullName>
    </submittedName>
</protein>
<evidence type="ECO:0000313" key="1">
    <source>
        <dbReference type="Ensembl" id="ENSRFEP00010010685.1"/>
    </source>
</evidence>
<dbReference type="GeneTree" id="ENSGT00910000148790"/>
<accession>A0A671ECB8</accession>
<reference evidence="1 2" key="1">
    <citation type="journal article" date="2015" name="Annu Rev Anim Biosci">
        <title>The Genome 10K Project: a way forward.</title>
        <authorList>
            <person name="Koepfli K.P."/>
            <person name="Paten B."/>
            <person name="O'Brien S.J."/>
            <person name="Koepfli K.P."/>
            <person name="Paten B."/>
            <person name="Antunes A."/>
            <person name="Belov K."/>
            <person name="Bustamante C."/>
            <person name="Castoe T.A."/>
            <person name="Clawson H."/>
            <person name="Crawford A.J."/>
            <person name="Diekhans M."/>
            <person name="Distel D."/>
            <person name="Durbin R."/>
            <person name="Earl D."/>
            <person name="Fujita M.K."/>
            <person name="Gamble T."/>
            <person name="Georges A."/>
            <person name="Gemmell N."/>
            <person name="Gilbert M.T."/>
            <person name="Graves J.M."/>
            <person name="Green R.E."/>
            <person name="Hickey G."/>
            <person name="Jarvis E.D."/>
            <person name="Johnson W."/>
            <person name="Komissarov A."/>
            <person name="Korf I."/>
            <person name="Kuhn R."/>
            <person name="Larkin D.M."/>
            <person name="Lewin H."/>
            <person name="Lopez J.V."/>
            <person name="Ma J."/>
            <person name="Marques-Bonet T."/>
            <person name="Miller W."/>
            <person name="Murphy R."/>
            <person name="Pevzner P."/>
            <person name="Shapiro B."/>
            <person name="Steiner C."/>
            <person name="Tamazian G."/>
            <person name="Venkatesh B."/>
            <person name="Wang J."/>
            <person name="Wayne R."/>
            <person name="Wiley E."/>
            <person name="Yang H."/>
            <person name="Zhang G."/>
            <person name="Haussler D."/>
            <person name="Ryder O."/>
            <person name="O'Brien S.J."/>
        </authorList>
    </citation>
    <scope>NUCLEOTIDE SEQUENCE</scope>
</reference>
<organism evidence="1 2">
    <name type="scientific">Rhinolophus ferrumequinum</name>
    <name type="common">Greater horseshoe bat</name>
    <dbReference type="NCBI Taxonomy" id="59479"/>
    <lineage>
        <taxon>Eukaryota</taxon>
        <taxon>Metazoa</taxon>
        <taxon>Chordata</taxon>
        <taxon>Craniata</taxon>
        <taxon>Vertebrata</taxon>
        <taxon>Euteleostomi</taxon>
        <taxon>Mammalia</taxon>
        <taxon>Eutheria</taxon>
        <taxon>Laurasiatheria</taxon>
        <taxon>Chiroptera</taxon>
        <taxon>Yinpterochiroptera</taxon>
        <taxon>Rhinolophoidea</taxon>
        <taxon>Rhinolophidae</taxon>
        <taxon>Rhinolophinae</taxon>
        <taxon>Rhinolophus</taxon>
    </lineage>
</organism>
<proteinExistence type="predicted"/>
<reference evidence="1" key="5">
    <citation type="submission" date="2025-09" db="UniProtKB">
        <authorList>
            <consortium name="Ensembl"/>
        </authorList>
    </citation>
    <scope>IDENTIFICATION</scope>
</reference>
<reference evidence="2" key="3">
    <citation type="submission" date="2018-12" db="EMBL/GenBank/DDBJ databases">
        <title>G10K-VGP greater horseshoe bat female genome, primary haplotype.</title>
        <authorList>
            <person name="Teeling E."/>
            <person name="Myers G."/>
            <person name="Vernes S."/>
            <person name="Pippel M."/>
            <person name="Winkler S."/>
            <person name="Fedrigo O."/>
            <person name="Rhie A."/>
            <person name="Koren S."/>
            <person name="Phillippy A."/>
            <person name="Lewin H."/>
            <person name="Damas J."/>
            <person name="Howe K."/>
            <person name="Mountcastle J."/>
            <person name="Jarvis E.D."/>
        </authorList>
    </citation>
    <scope>NUCLEOTIDE SEQUENCE [LARGE SCALE GENOMIC DNA]</scope>
</reference>
<name>A0A671ECB8_RHIFE</name>
<reference evidence="1" key="4">
    <citation type="submission" date="2025-08" db="UniProtKB">
        <authorList>
            <consortium name="Ensembl"/>
        </authorList>
    </citation>
    <scope>IDENTIFICATION</scope>
</reference>
<sequence length="67" mass="7787">MSSADCSYYKSPVVIFHLFIRSIFQRLITWPLKMNPNHIMPTSFRHDFGMNDPGLPDKDGARPFICK</sequence>
<dbReference type="Proteomes" id="UP000472240">
    <property type="component" value="Chromosome 21"/>
</dbReference>
<keyword evidence="2" id="KW-1185">Reference proteome</keyword>
<evidence type="ECO:0000313" key="2">
    <source>
        <dbReference type="Proteomes" id="UP000472240"/>
    </source>
</evidence>
<reference evidence="1 2" key="2">
    <citation type="journal article" date="2018" name="Annu Rev Anim Biosci">
        <title>Bat Biology, Genomes, and the Bat1K Project: To Generate Chromosome-Level Genomes for All Living Bat Species.</title>
        <authorList>
            <person name="Teeling E.C."/>
            <person name="Vernes S.C."/>
            <person name="Davalos L.M."/>
            <person name="Ray D.A."/>
            <person name="Gilbert M.T.P."/>
            <person name="Myers E."/>
        </authorList>
    </citation>
    <scope>NUCLEOTIDE SEQUENCE</scope>
</reference>
<dbReference type="InParanoid" id="A0A671ECB8"/>